<accession>A0A816FAC7</accession>
<protein>
    <recommendedName>
        <fullName evidence="3">F-box domain-containing protein</fullName>
    </recommendedName>
</protein>
<reference evidence="1" key="1">
    <citation type="submission" date="2021-02" db="EMBL/GenBank/DDBJ databases">
        <authorList>
            <person name="Nowell W R."/>
        </authorList>
    </citation>
    <scope>NUCLEOTIDE SEQUENCE</scope>
</reference>
<evidence type="ECO:0008006" key="3">
    <source>
        <dbReference type="Google" id="ProtNLM"/>
    </source>
</evidence>
<proteinExistence type="predicted"/>
<dbReference type="EMBL" id="CAJNOR010010879">
    <property type="protein sequence ID" value="CAF1657373.1"/>
    <property type="molecule type" value="Genomic_DNA"/>
</dbReference>
<evidence type="ECO:0000313" key="1">
    <source>
        <dbReference type="EMBL" id="CAF1657373.1"/>
    </source>
</evidence>
<dbReference type="SUPFAM" id="SSF52047">
    <property type="entry name" value="RNI-like"/>
    <property type="match status" value="1"/>
</dbReference>
<name>A0A816FAC7_ADIRI</name>
<gene>
    <name evidence="1" type="ORF">XAT740_LOCUS56176</name>
</gene>
<dbReference type="AlphaFoldDB" id="A0A816FAC7"/>
<dbReference type="Proteomes" id="UP000663828">
    <property type="component" value="Unassembled WGS sequence"/>
</dbReference>
<organism evidence="1 2">
    <name type="scientific">Adineta ricciae</name>
    <name type="common">Rotifer</name>
    <dbReference type="NCBI Taxonomy" id="249248"/>
    <lineage>
        <taxon>Eukaryota</taxon>
        <taxon>Metazoa</taxon>
        <taxon>Spiralia</taxon>
        <taxon>Gnathifera</taxon>
        <taxon>Rotifera</taxon>
        <taxon>Eurotatoria</taxon>
        <taxon>Bdelloidea</taxon>
        <taxon>Adinetida</taxon>
        <taxon>Adinetidae</taxon>
        <taxon>Adineta</taxon>
    </lineage>
</organism>
<sequence length="615" mass="71413">MNQNKRQRVASKEKRDPSKKEKLECSSLDTIKKSAITSSTTCLENLSNELIYEIFEHLNINDIFECFFDLNLRFHDLCLQSNLSIKINSSFLSKTRFDLCYTHLIMHKKHRIQSLHLCDAFIIDYFCSSTQDFTAYTQLQTIVVNQINPSHLDNLLIQAASLPCLSSLAISIQRSTNIDTVWMSIMKLPALKHLMMTIKDKLHFYSPLKTVTIRSSIEHLVINGEIDYYDVDSVLSYLPHLHRLAINHMSIRYRYLTYPFTTILSGLTHVFLHLTGVTFDQFESFAKACFGLVKVLRITSNDDATYLDADRWQKLIENHMSYLQIFDIQYKYAAYTIRKRECLKQHLLNAFESQFWFERKWFFTHEINYEGSSHGIVYSTKPYTRKSFTIADESDSTANIQHEKTPFPTVERVMIYDEKQIEYCSKYFPNATELTVSDQRIDRSRRSANISIAHIVPLNQLTKLTIVYSYRPFSKVIELLSSTPNVHTLVFKSITIVATDYSDLQQTKQFQLVTSQNKIKALTVSFTYSFRTIQLFVNLCPRLQHISMGTTETPLEQIIRFLLGQTKKTTCCLSSITISDVNPAISDKLKAIIELEHLLDNLAIKTIGKDCFLWW</sequence>
<keyword evidence="2" id="KW-1185">Reference proteome</keyword>
<evidence type="ECO:0000313" key="2">
    <source>
        <dbReference type="Proteomes" id="UP000663828"/>
    </source>
</evidence>
<comment type="caution">
    <text evidence="1">The sequence shown here is derived from an EMBL/GenBank/DDBJ whole genome shotgun (WGS) entry which is preliminary data.</text>
</comment>